<reference evidence="1 2" key="1">
    <citation type="submission" date="2015-11" db="EMBL/GenBank/DDBJ databases">
        <title>Butyribacter intestini gen. nov., sp. nov., a butyric acid-producing bacterium of the family Lachnospiraceae isolated from the human faeces.</title>
        <authorList>
            <person name="Zou Y."/>
            <person name="Xue W."/>
            <person name="Luo G."/>
            <person name="Lv M."/>
        </authorList>
    </citation>
    <scope>NUCLEOTIDE SEQUENCE [LARGE SCALE GENOMIC DNA]</scope>
    <source>
        <strain evidence="1 2">ACET-33324</strain>
    </source>
</reference>
<gene>
    <name evidence="1" type="ORF">ASU35_16380</name>
</gene>
<comment type="caution">
    <text evidence="1">The sequence shown here is derived from an EMBL/GenBank/DDBJ whole genome shotgun (WGS) entry which is preliminary data.</text>
</comment>
<evidence type="ECO:0000313" key="1">
    <source>
        <dbReference type="EMBL" id="KSV57405.1"/>
    </source>
</evidence>
<sequence length="137" mass="16326">MKRQIRRGVFETNSSSTHSLVMCSEEEFEAWKRGEVLFQKWGSENFVSANKLSDYDKKKASEDYDDNKDDFQKDWKDLSDEAKQKYYTKYAKEHDIIDEDAKTYEQYMNEGYLETFIQRYTSKNGDKIVAFGEYGYC</sequence>
<protein>
    <submittedName>
        <fullName evidence="1">Uncharacterized protein</fullName>
    </submittedName>
</protein>
<dbReference type="STRING" id="290052.ASU35_16380"/>
<dbReference type="EMBL" id="LNAM01000223">
    <property type="protein sequence ID" value="KSV57405.1"/>
    <property type="molecule type" value="Genomic_DNA"/>
</dbReference>
<keyword evidence="2" id="KW-1185">Reference proteome</keyword>
<accession>A0A0V8Q9X9</accession>
<evidence type="ECO:0000313" key="2">
    <source>
        <dbReference type="Proteomes" id="UP000054874"/>
    </source>
</evidence>
<proteinExistence type="predicted"/>
<organism evidence="1 2">
    <name type="scientific">Acetivibrio ethanolgignens</name>
    <dbReference type="NCBI Taxonomy" id="290052"/>
    <lineage>
        <taxon>Bacteria</taxon>
        <taxon>Bacillati</taxon>
        <taxon>Bacillota</taxon>
        <taxon>Clostridia</taxon>
        <taxon>Eubacteriales</taxon>
        <taxon>Oscillospiraceae</taxon>
        <taxon>Acetivibrio</taxon>
    </lineage>
</organism>
<dbReference type="RefSeq" id="WP_058354354.1">
    <property type="nucleotide sequence ID" value="NZ_CABMMD010000223.1"/>
</dbReference>
<dbReference type="OrthoDB" id="2081462at2"/>
<name>A0A0V8Q9X9_9FIRM</name>
<dbReference type="Proteomes" id="UP000054874">
    <property type="component" value="Unassembled WGS sequence"/>
</dbReference>
<dbReference type="AlphaFoldDB" id="A0A0V8Q9X9"/>